<keyword evidence="2" id="KW-1185">Reference proteome</keyword>
<sequence length="98" mass="10837">MPLVICRIHGRAGGDLVSRPLFELVKDRAAWGSAALVRRITLAFEDIEYPGYMLDDDIVEVVRLGGVHEGTETYRFTDEEAMESAIGMFGLAPVSRIP</sequence>
<comment type="caution">
    <text evidence="1">The sequence shown here is derived from an EMBL/GenBank/DDBJ whole genome shotgun (WGS) entry which is preliminary data.</text>
</comment>
<protein>
    <submittedName>
        <fullName evidence="1">Uncharacterized protein</fullName>
    </submittedName>
</protein>
<dbReference type="EMBL" id="PNYA01000035">
    <property type="protein sequence ID" value="PMS15142.1"/>
    <property type="molecule type" value="Genomic_DNA"/>
</dbReference>
<dbReference type="AlphaFoldDB" id="A0A2N7VDB8"/>
<name>A0A2N7VDB8_9BURK</name>
<proteinExistence type="predicted"/>
<reference evidence="1 2" key="1">
    <citation type="submission" date="2018-01" db="EMBL/GenBank/DDBJ databases">
        <title>Whole genome analyses suggest that Burkholderia sensu lato contains two further novel genera in the rhizoxinica-symbiotica group Mycetohabitans gen. nov., and Trinickia gen. nov.: implications for the evolution of diazotrophy and nodulation in the Burkholderiaceae.</title>
        <authorList>
            <person name="Estrada-de los Santos P."/>
            <person name="Palmer M."/>
            <person name="Chavez-Ramirez B."/>
            <person name="Beukes C."/>
            <person name="Steenkamp E.T."/>
            <person name="Hirsch A.M."/>
            <person name="Manyaka P."/>
            <person name="Maluk M."/>
            <person name="Lafos M."/>
            <person name="Crook M."/>
            <person name="Gross E."/>
            <person name="Simon M.F."/>
            <person name="Bueno dos Reis Junior F."/>
            <person name="Poole P.S."/>
            <person name="Venter S.N."/>
            <person name="James E.K."/>
        </authorList>
    </citation>
    <scope>NUCLEOTIDE SEQUENCE [LARGE SCALE GENOMIC DNA]</scope>
    <source>
        <strain evidence="1 2">GIMN1.004</strain>
    </source>
</reference>
<dbReference type="Proteomes" id="UP000235616">
    <property type="component" value="Unassembled WGS sequence"/>
</dbReference>
<organism evidence="1 2">
    <name type="scientific">Trinickia dabaoshanensis</name>
    <dbReference type="NCBI Taxonomy" id="564714"/>
    <lineage>
        <taxon>Bacteria</taxon>
        <taxon>Pseudomonadati</taxon>
        <taxon>Pseudomonadota</taxon>
        <taxon>Betaproteobacteria</taxon>
        <taxon>Burkholderiales</taxon>
        <taxon>Burkholderiaceae</taxon>
        <taxon>Trinickia</taxon>
    </lineage>
</organism>
<evidence type="ECO:0000313" key="2">
    <source>
        <dbReference type="Proteomes" id="UP000235616"/>
    </source>
</evidence>
<accession>A0A2N7VDB8</accession>
<gene>
    <name evidence="1" type="ORF">C0Z18_28690</name>
</gene>
<evidence type="ECO:0000313" key="1">
    <source>
        <dbReference type="EMBL" id="PMS15142.1"/>
    </source>
</evidence>